<evidence type="ECO:0000256" key="1">
    <source>
        <dbReference type="SAM" id="SignalP"/>
    </source>
</evidence>
<dbReference type="PROSITE" id="PS51352">
    <property type="entry name" value="THIOREDOXIN_2"/>
    <property type="match status" value="1"/>
</dbReference>
<dbReference type="PANTHER" id="PTHR35272">
    <property type="entry name" value="THIOL:DISULFIDE INTERCHANGE PROTEIN DSBC-RELATED"/>
    <property type="match status" value="1"/>
</dbReference>
<dbReference type="Gene3D" id="3.40.30.10">
    <property type="entry name" value="Glutaredoxin"/>
    <property type="match status" value="1"/>
</dbReference>
<dbReference type="InterPro" id="IPR051470">
    <property type="entry name" value="Thiol:disulfide_interchange"/>
</dbReference>
<dbReference type="SUPFAM" id="SSF52833">
    <property type="entry name" value="Thioredoxin-like"/>
    <property type="match status" value="1"/>
</dbReference>
<dbReference type="InterPro" id="IPR041205">
    <property type="entry name" value="ScsC_N"/>
</dbReference>
<accession>A0ABS7A2V5</accession>
<sequence>MRRSFLLAAAGTLFAGRAMAQAFTEAQRAEIVEILRDALRRDPTILREAFGALQAAEERDREDAQRGAIAAHRQELFGVATDPVRGNPRGDVTIVEFFDARCPYCKRLHAEMKPLLQRDRNIRVVMKDLPILGPQSVVASRALLAAQRQGKYPELYDALMSLRGEPTDAVIRAEAGRVGIDVDRMWREKDDPEIQRRLDANIALARTLRIEGTPALVVGDTLIPGAVPVAQLEQIIAEERQRRG</sequence>
<gene>
    <name evidence="3" type="ORF">KPL78_02175</name>
</gene>
<protein>
    <submittedName>
        <fullName evidence="3">DsbA family protein</fullName>
    </submittedName>
</protein>
<dbReference type="InterPro" id="IPR013766">
    <property type="entry name" value="Thioredoxin_domain"/>
</dbReference>
<reference evidence="3 4" key="1">
    <citation type="submission" date="2021-07" db="EMBL/GenBank/DDBJ databases">
        <authorList>
            <person name="So Y."/>
        </authorList>
    </citation>
    <scope>NUCLEOTIDE SEQUENCE [LARGE SCALE GENOMIC DNA]</scope>
    <source>
        <strain evidence="3 4">HJA6</strain>
    </source>
</reference>
<dbReference type="EMBL" id="JAHYBZ010000001">
    <property type="protein sequence ID" value="MBW6396631.1"/>
    <property type="molecule type" value="Genomic_DNA"/>
</dbReference>
<feature type="chain" id="PRO_5046426271" evidence="1">
    <location>
        <begin position="21"/>
        <end position="244"/>
    </location>
</feature>
<dbReference type="RefSeq" id="WP_219761055.1">
    <property type="nucleotide sequence ID" value="NZ_JAHYBZ010000001.1"/>
</dbReference>
<feature type="domain" description="Thioredoxin" evidence="2">
    <location>
        <begin position="50"/>
        <end position="241"/>
    </location>
</feature>
<dbReference type="PANTHER" id="PTHR35272:SF3">
    <property type="entry name" value="THIOL:DISULFIDE INTERCHANGE PROTEIN DSBC"/>
    <property type="match status" value="1"/>
</dbReference>
<dbReference type="Pfam" id="PF01323">
    <property type="entry name" value="DSBA"/>
    <property type="match status" value="1"/>
</dbReference>
<feature type="signal peptide" evidence="1">
    <location>
        <begin position="1"/>
        <end position="20"/>
    </location>
</feature>
<evidence type="ECO:0000259" key="2">
    <source>
        <dbReference type="PROSITE" id="PS51352"/>
    </source>
</evidence>
<dbReference type="CDD" id="cd03023">
    <property type="entry name" value="DsbA_Com1_like"/>
    <property type="match status" value="1"/>
</dbReference>
<dbReference type="InterPro" id="IPR036249">
    <property type="entry name" value="Thioredoxin-like_sf"/>
</dbReference>
<dbReference type="Pfam" id="PF18312">
    <property type="entry name" value="ScsC_N"/>
    <property type="match status" value="1"/>
</dbReference>
<keyword evidence="4" id="KW-1185">Reference proteome</keyword>
<dbReference type="Proteomes" id="UP001196565">
    <property type="component" value="Unassembled WGS sequence"/>
</dbReference>
<name>A0ABS7A2V5_9PROT</name>
<organism evidence="3 4">
    <name type="scientific">Roseomonas alba</name>
    <dbReference type="NCBI Taxonomy" id="2846776"/>
    <lineage>
        <taxon>Bacteria</taxon>
        <taxon>Pseudomonadati</taxon>
        <taxon>Pseudomonadota</taxon>
        <taxon>Alphaproteobacteria</taxon>
        <taxon>Acetobacterales</taxon>
        <taxon>Roseomonadaceae</taxon>
        <taxon>Roseomonas</taxon>
    </lineage>
</organism>
<dbReference type="InterPro" id="IPR001853">
    <property type="entry name" value="DSBA-like_thioredoxin_dom"/>
</dbReference>
<evidence type="ECO:0000313" key="3">
    <source>
        <dbReference type="EMBL" id="MBW6396631.1"/>
    </source>
</evidence>
<evidence type="ECO:0000313" key="4">
    <source>
        <dbReference type="Proteomes" id="UP001196565"/>
    </source>
</evidence>
<proteinExistence type="predicted"/>
<comment type="caution">
    <text evidence="3">The sequence shown here is derived from an EMBL/GenBank/DDBJ whole genome shotgun (WGS) entry which is preliminary data.</text>
</comment>
<keyword evidence="1" id="KW-0732">Signal</keyword>